<proteinExistence type="predicted"/>
<feature type="compositionally biased region" description="Basic and acidic residues" evidence="1">
    <location>
        <begin position="234"/>
        <end position="255"/>
    </location>
</feature>
<organism evidence="3 4">
    <name type="scientific">Allostreptomyces psammosilenae</name>
    <dbReference type="NCBI Taxonomy" id="1892865"/>
    <lineage>
        <taxon>Bacteria</taxon>
        <taxon>Bacillati</taxon>
        <taxon>Actinomycetota</taxon>
        <taxon>Actinomycetes</taxon>
        <taxon>Kitasatosporales</taxon>
        <taxon>Streptomycetaceae</taxon>
        <taxon>Allostreptomyces</taxon>
    </lineage>
</organism>
<dbReference type="RefSeq" id="WP_179815168.1">
    <property type="nucleotide sequence ID" value="NZ_JACBZD010000001.1"/>
</dbReference>
<gene>
    <name evidence="3" type="ORF">FHU37_003555</name>
</gene>
<evidence type="ECO:0000313" key="4">
    <source>
        <dbReference type="Proteomes" id="UP000567795"/>
    </source>
</evidence>
<evidence type="ECO:0000313" key="3">
    <source>
        <dbReference type="EMBL" id="NYI06612.1"/>
    </source>
</evidence>
<evidence type="ECO:0000259" key="2">
    <source>
        <dbReference type="SMART" id="SM00943"/>
    </source>
</evidence>
<reference evidence="3 4" key="1">
    <citation type="submission" date="2020-07" db="EMBL/GenBank/DDBJ databases">
        <title>Sequencing the genomes of 1000 actinobacteria strains.</title>
        <authorList>
            <person name="Klenk H.-P."/>
        </authorList>
    </citation>
    <scope>NUCLEOTIDE SEQUENCE [LARGE SCALE GENOMIC DNA]</scope>
    <source>
        <strain evidence="3 4">DSM 42178</strain>
    </source>
</reference>
<protein>
    <recommendedName>
        <fullName evidence="2">DNA primase/polymerase bifunctional N-terminal domain-containing protein</fullName>
    </recommendedName>
</protein>
<name>A0A853A850_9ACTN</name>
<accession>A0A853A850</accession>
<dbReference type="Pfam" id="PF09250">
    <property type="entry name" value="Prim-Pol"/>
    <property type="match status" value="1"/>
</dbReference>
<dbReference type="EMBL" id="JACBZD010000001">
    <property type="protein sequence ID" value="NYI06612.1"/>
    <property type="molecule type" value="Genomic_DNA"/>
</dbReference>
<evidence type="ECO:0000256" key="1">
    <source>
        <dbReference type="SAM" id="MobiDB-lite"/>
    </source>
</evidence>
<dbReference type="SMART" id="SM00943">
    <property type="entry name" value="Prim-Pol"/>
    <property type="match status" value="1"/>
</dbReference>
<sequence>MDIMLGSRRRSRASVCRSVAEYAGRLGWPVAPGTHLVRGGRAERCSCGRPDCALPGMHPADGPVPLPLREGASPMDVAAVWRAHPDAPVLVAAGHAFDVLDVPAAAGRQALVRMERMGTPLGPVLALPASPARVAPGQPGDAHAPRVLFFVAAGARSELPALLYRMGWDDAALDLRCLGQGDWIPVPSLPVGRGGDGGTGVHWLRPPNGPQARRPPQARLLLGILAYTCHRRRGPEPHRERHAERLTDRVAEGAPDRYASAGGHGWASA</sequence>
<dbReference type="Proteomes" id="UP000567795">
    <property type="component" value="Unassembled WGS sequence"/>
</dbReference>
<keyword evidence="4" id="KW-1185">Reference proteome</keyword>
<feature type="domain" description="DNA primase/polymerase bifunctional N-terminal" evidence="2">
    <location>
        <begin position="19"/>
        <end position="222"/>
    </location>
</feature>
<comment type="caution">
    <text evidence="3">The sequence shown here is derived from an EMBL/GenBank/DDBJ whole genome shotgun (WGS) entry which is preliminary data.</text>
</comment>
<feature type="region of interest" description="Disordered" evidence="1">
    <location>
        <begin position="233"/>
        <end position="269"/>
    </location>
</feature>
<dbReference type="InterPro" id="IPR015330">
    <property type="entry name" value="DNA_primase/pol_bifunc_N"/>
</dbReference>
<dbReference type="AlphaFoldDB" id="A0A853A850"/>